<organism evidence="2 3">
    <name type="scientific">Colletotrichum higginsianum (strain IMI 349063)</name>
    <name type="common">Crucifer anthracnose fungus</name>
    <dbReference type="NCBI Taxonomy" id="759273"/>
    <lineage>
        <taxon>Eukaryota</taxon>
        <taxon>Fungi</taxon>
        <taxon>Dikarya</taxon>
        <taxon>Ascomycota</taxon>
        <taxon>Pezizomycotina</taxon>
        <taxon>Sordariomycetes</taxon>
        <taxon>Hypocreomycetidae</taxon>
        <taxon>Glomerellales</taxon>
        <taxon>Glomerellaceae</taxon>
        <taxon>Colletotrichum</taxon>
        <taxon>Colletotrichum destructivum species complex</taxon>
    </lineage>
</organism>
<dbReference type="EMBL" id="LTAN01000005">
    <property type="protein sequence ID" value="OBR09192.1"/>
    <property type="molecule type" value="Genomic_DNA"/>
</dbReference>
<dbReference type="Proteomes" id="UP000092177">
    <property type="component" value="Chromosome 5"/>
</dbReference>
<gene>
    <name evidence="2" type="ORF">CH63R_07957</name>
</gene>
<dbReference type="AlphaFoldDB" id="A0A1B7YAU2"/>
<dbReference type="RefSeq" id="XP_018157709.1">
    <property type="nucleotide sequence ID" value="XM_018302931.1"/>
</dbReference>
<proteinExistence type="predicted"/>
<sequence>MKLAPVVSPRKPVLRKHGSLNRTLGSSQHMPLSVANVRTHGKLTLFFAGPAAGAHGSVAPFDNVTLGAGVRVVTPVETGAEVHAESAALGTDGQDAGGEKEGNGGDSHSDGRRASDLGVWDRSWRA</sequence>
<accession>A0A1B7YAU2</accession>
<dbReference type="VEuPathDB" id="FungiDB:CH63R_07957"/>
<evidence type="ECO:0000256" key="1">
    <source>
        <dbReference type="SAM" id="MobiDB-lite"/>
    </source>
</evidence>
<feature type="compositionally biased region" description="Basic and acidic residues" evidence="1">
    <location>
        <begin position="97"/>
        <end position="115"/>
    </location>
</feature>
<evidence type="ECO:0000313" key="2">
    <source>
        <dbReference type="EMBL" id="OBR09192.1"/>
    </source>
</evidence>
<dbReference type="KEGG" id="chig:CH63R_07957"/>
<keyword evidence="3" id="KW-1185">Reference proteome</keyword>
<comment type="caution">
    <text evidence="2">The sequence shown here is derived from an EMBL/GenBank/DDBJ whole genome shotgun (WGS) entry which is preliminary data.</text>
</comment>
<name>A0A1B7YAU2_COLHI</name>
<evidence type="ECO:0000313" key="3">
    <source>
        <dbReference type="Proteomes" id="UP000092177"/>
    </source>
</evidence>
<dbReference type="GeneID" id="28867038"/>
<reference evidence="3" key="1">
    <citation type="journal article" date="2017" name="BMC Genomics">
        <title>Gapless genome assembly of Colletotrichum higginsianum reveals chromosome structure and association of transposable elements with secondary metabolite gene clusters.</title>
        <authorList>
            <person name="Dallery J.-F."/>
            <person name="Lapalu N."/>
            <person name="Zampounis A."/>
            <person name="Pigne S."/>
            <person name="Luyten I."/>
            <person name="Amselem J."/>
            <person name="Wittenberg A.H.J."/>
            <person name="Zhou S."/>
            <person name="de Queiroz M.V."/>
            <person name="Robin G.P."/>
            <person name="Auger A."/>
            <person name="Hainaut M."/>
            <person name="Henrissat B."/>
            <person name="Kim K.-T."/>
            <person name="Lee Y.-H."/>
            <person name="Lespinet O."/>
            <person name="Schwartz D.C."/>
            <person name="Thon M.R."/>
            <person name="O'Connell R.J."/>
        </authorList>
    </citation>
    <scope>NUCLEOTIDE SEQUENCE [LARGE SCALE GENOMIC DNA]</scope>
    <source>
        <strain evidence="3">IMI 349063</strain>
    </source>
</reference>
<feature type="region of interest" description="Disordered" evidence="1">
    <location>
        <begin position="81"/>
        <end position="126"/>
    </location>
</feature>
<protein>
    <submittedName>
        <fullName evidence="2">Uncharacterized protein</fullName>
    </submittedName>
</protein>